<keyword evidence="6 9" id="KW-0472">Membrane</keyword>
<dbReference type="PANTHER" id="PTHR22811">
    <property type="entry name" value="TRANSMEMBRANE EMP24 DOMAIN-CONTAINING PROTEIN"/>
    <property type="match status" value="1"/>
</dbReference>
<dbReference type="Pfam" id="PF01105">
    <property type="entry name" value="EMP24_GP25L"/>
    <property type="match status" value="1"/>
</dbReference>
<sequence>MQRVSNQSTAQCLPFMPAYLFFLLLIPFSSGFYVSIDSNDEECFFDRVKSGTKMTLYFEVAEGGFLDIDVRIIGPDEKVLYEASKESSGRQAFTASADGEYKYCFGNKMSTLTPKVVMFDMEIEPERLENLENVTESEGKLFKMIGDLSLAVLGVKHEMDYIALRSNIHRSISESTNTRVVLWAAFETMILVTMSVGQVIYLKRFFEIRRVV</sequence>
<evidence type="ECO:0000256" key="7">
    <source>
        <dbReference type="ARBA" id="ARBA00037847"/>
    </source>
</evidence>
<evidence type="ECO:0000256" key="2">
    <source>
        <dbReference type="ARBA" id="ARBA00007104"/>
    </source>
</evidence>
<evidence type="ECO:0000313" key="12">
    <source>
        <dbReference type="Proteomes" id="UP000784294"/>
    </source>
</evidence>
<evidence type="ECO:0000256" key="4">
    <source>
        <dbReference type="ARBA" id="ARBA00022729"/>
    </source>
</evidence>
<proteinExistence type="inferred from homology"/>
<dbReference type="InterPro" id="IPR015720">
    <property type="entry name" value="Emp24-like"/>
</dbReference>
<dbReference type="GO" id="GO:0012505">
    <property type="term" value="C:endomembrane system"/>
    <property type="evidence" value="ECO:0007669"/>
    <property type="project" value="UniProtKB-SubCell"/>
</dbReference>
<comment type="subcellular location">
    <subcellularLocation>
        <location evidence="7">Endomembrane system</location>
        <topology evidence="7">Single-pass membrane protein</topology>
    </subcellularLocation>
    <subcellularLocation>
        <location evidence="1 8">Membrane</location>
        <topology evidence="1 8">Single-pass type I membrane protein</topology>
    </subcellularLocation>
</comment>
<dbReference type="PROSITE" id="PS50866">
    <property type="entry name" value="GOLD"/>
    <property type="match status" value="1"/>
</dbReference>
<organism evidence="11 12">
    <name type="scientific">Protopolystoma xenopodis</name>
    <dbReference type="NCBI Taxonomy" id="117903"/>
    <lineage>
        <taxon>Eukaryota</taxon>
        <taxon>Metazoa</taxon>
        <taxon>Spiralia</taxon>
        <taxon>Lophotrochozoa</taxon>
        <taxon>Platyhelminthes</taxon>
        <taxon>Monogenea</taxon>
        <taxon>Polyopisthocotylea</taxon>
        <taxon>Polystomatidea</taxon>
        <taxon>Polystomatidae</taxon>
        <taxon>Protopolystoma</taxon>
    </lineage>
</organism>
<evidence type="ECO:0000259" key="10">
    <source>
        <dbReference type="PROSITE" id="PS50866"/>
    </source>
</evidence>
<dbReference type="SUPFAM" id="SSF101576">
    <property type="entry name" value="Supernatant protein factor (SPF), C-terminal domain"/>
    <property type="match status" value="1"/>
</dbReference>
<dbReference type="GO" id="GO:0016020">
    <property type="term" value="C:membrane"/>
    <property type="evidence" value="ECO:0007669"/>
    <property type="project" value="UniProtKB-SubCell"/>
</dbReference>
<evidence type="ECO:0000256" key="6">
    <source>
        <dbReference type="ARBA" id="ARBA00023136"/>
    </source>
</evidence>
<comment type="similarity">
    <text evidence="2 8">Belongs to the EMP24/GP25L family.</text>
</comment>
<evidence type="ECO:0000256" key="1">
    <source>
        <dbReference type="ARBA" id="ARBA00004479"/>
    </source>
</evidence>
<dbReference type="EMBL" id="CAAALY010130988">
    <property type="protein sequence ID" value="VEL32162.1"/>
    <property type="molecule type" value="Genomic_DNA"/>
</dbReference>
<evidence type="ECO:0000256" key="3">
    <source>
        <dbReference type="ARBA" id="ARBA00022692"/>
    </source>
</evidence>
<dbReference type="AlphaFoldDB" id="A0A3S5B317"/>
<protein>
    <recommendedName>
        <fullName evidence="10">GOLD domain-containing protein</fullName>
    </recommendedName>
</protein>
<accession>A0A3S5B317</accession>
<reference evidence="11" key="1">
    <citation type="submission" date="2018-11" db="EMBL/GenBank/DDBJ databases">
        <authorList>
            <consortium name="Pathogen Informatics"/>
        </authorList>
    </citation>
    <scope>NUCLEOTIDE SEQUENCE</scope>
</reference>
<dbReference type="InterPro" id="IPR036598">
    <property type="entry name" value="GOLD_dom_sf"/>
</dbReference>
<comment type="caution">
    <text evidence="11">The sequence shown here is derived from an EMBL/GenBank/DDBJ whole genome shotgun (WGS) entry which is preliminary data.</text>
</comment>
<evidence type="ECO:0000256" key="5">
    <source>
        <dbReference type="ARBA" id="ARBA00022989"/>
    </source>
</evidence>
<gene>
    <name evidence="11" type="ORF">PXEA_LOCUS25602</name>
</gene>
<feature type="domain" description="GOLD" evidence="10">
    <location>
        <begin position="41"/>
        <end position="123"/>
    </location>
</feature>
<keyword evidence="4" id="KW-0732">Signal</keyword>
<keyword evidence="12" id="KW-1185">Reference proteome</keyword>
<name>A0A3S5B317_9PLAT</name>
<keyword evidence="5 9" id="KW-1133">Transmembrane helix</keyword>
<keyword evidence="3 8" id="KW-0812">Transmembrane</keyword>
<evidence type="ECO:0000256" key="8">
    <source>
        <dbReference type="RuleBase" id="RU003827"/>
    </source>
</evidence>
<feature type="transmembrane region" description="Helical" evidence="9">
    <location>
        <begin position="180"/>
        <end position="202"/>
    </location>
</feature>
<dbReference type="SMART" id="SM01190">
    <property type="entry name" value="EMP24_GP25L"/>
    <property type="match status" value="1"/>
</dbReference>
<evidence type="ECO:0000313" key="11">
    <source>
        <dbReference type="EMBL" id="VEL32162.1"/>
    </source>
</evidence>
<feature type="transmembrane region" description="Helical" evidence="9">
    <location>
        <begin position="12"/>
        <end position="34"/>
    </location>
</feature>
<dbReference type="OrthoDB" id="1929172at2759"/>
<dbReference type="Proteomes" id="UP000784294">
    <property type="component" value="Unassembled WGS sequence"/>
</dbReference>
<dbReference type="InterPro" id="IPR009038">
    <property type="entry name" value="GOLD_dom"/>
</dbReference>
<evidence type="ECO:0000256" key="9">
    <source>
        <dbReference type="SAM" id="Phobius"/>
    </source>
</evidence>